<evidence type="ECO:0000313" key="2">
    <source>
        <dbReference type="EMBL" id="WCZ38200.1"/>
    </source>
</evidence>
<dbReference type="EMBL" id="CP063194">
    <property type="protein sequence ID" value="WCZ38200.1"/>
    <property type="molecule type" value="Genomic_DNA"/>
</dbReference>
<protein>
    <submittedName>
        <fullName evidence="2">Uncharacterized protein</fullName>
    </submittedName>
</protein>
<dbReference type="Proteomes" id="UP001218071">
    <property type="component" value="Chromosome"/>
</dbReference>
<dbReference type="RefSeq" id="WP_042405986.1">
    <property type="nucleotide sequence ID" value="NZ_CBYN010000025.1"/>
</dbReference>
<feature type="compositionally biased region" description="Pro residues" evidence="1">
    <location>
        <begin position="38"/>
        <end position="54"/>
    </location>
</feature>
<proteinExistence type="predicted"/>
<gene>
    <name evidence="2" type="ORF">CJEDD_02895</name>
</gene>
<evidence type="ECO:0000313" key="3">
    <source>
        <dbReference type="Proteomes" id="UP001218071"/>
    </source>
</evidence>
<feature type="region of interest" description="Disordered" evidence="1">
    <location>
        <begin position="1"/>
        <end position="55"/>
    </location>
</feature>
<accession>A0ABY7UHL8</accession>
<name>A0ABY7UHL8_9CORY</name>
<organism evidence="2 3">
    <name type="scientific">Corynebacterium jeddahense</name>
    <dbReference type="NCBI Taxonomy" id="1414719"/>
    <lineage>
        <taxon>Bacteria</taxon>
        <taxon>Bacillati</taxon>
        <taxon>Actinomycetota</taxon>
        <taxon>Actinomycetes</taxon>
        <taxon>Mycobacteriales</taxon>
        <taxon>Corynebacteriaceae</taxon>
        <taxon>Corynebacterium</taxon>
    </lineage>
</organism>
<reference evidence="2 3" key="1">
    <citation type="submission" date="2020-10" db="EMBL/GenBank/DDBJ databases">
        <title>Complete genome sequence of Corynebacterium jeddahense DSM 45997, type strain of Corynebacterium jeddahense.</title>
        <authorList>
            <person name="Busche T."/>
            <person name="Kalinowski J."/>
            <person name="Ruckert C."/>
        </authorList>
    </citation>
    <scope>NUCLEOTIDE SEQUENCE [LARGE SCALE GENOMIC DNA]</scope>
    <source>
        <strain evidence="2 3">DSM 45997</strain>
    </source>
</reference>
<keyword evidence="3" id="KW-1185">Reference proteome</keyword>
<sequence>MYYTAPGQRHVQVLVPAQAPTRALPAPPPQPQAQAQPQKPPPATRSAPEPPPVNPVVREALDAAFGAHGVASPMLARFAPAVRAHIRARKRAAAPAPQPVRVVTCHAREGGEYFGTVDTGAGRRLAYAAKVDGAKLVSFKVL</sequence>
<evidence type="ECO:0000256" key="1">
    <source>
        <dbReference type="SAM" id="MobiDB-lite"/>
    </source>
</evidence>